<dbReference type="EC" id="1.11.1.24" evidence="3"/>
<comment type="function">
    <text evidence="1">Thiol-specific peroxidase that catalyzes the reduction of hydrogen peroxide and organic hydroperoxides to water and alcohols, respectively. Plays a role in cell protection against oxidative stress by detoxifying peroxides and as sensor of hydrogen peroxide-mediated signaling events.</text>
</comment>
<keyword evidence="15" id="KW-1185">Reference proteome</keyword>
<dbReference type="Gene3D" id="3.40.30.10">
    <property type="entry name" value="Glutaredoxin"/>
    <property type="match status" value="1"/>
</dbReference>
<comment type="similarity">
    <text evidence="10">Belongs to the peroxiredoxin family. BCP/PrxQ subfamily.</text>
</comment>
<comment type="catalytic activity">
    <reaction evidence="12">
        <text>a hydroperoxide + [thioredoxin]-dithiol = an alcohol + [thioredoxin]-disulfide + H2O</text>
        <dbReference type="Rhea" id="RHEA:62620"/>
        <dbReference type="Rhea" id="RHEA-COMP:10698"/>
        <dbReference type="Rhea" id="RHEA-COMP:10700"/>
        <dbReference type="ChEBI" id="CHEBI:15377"/>
        <dbReference type="ChEBI" id="CHEBI:29950"/>
        <dbReference type="ChEBI" id="CHEBI:30879"/>
        <dbReference type="ChEBI" id="CHEBI:35924"/>
        <dbReference type="ChEBI" id="CHEBI:50058"/>
        <dbReference type="EC" id="1.11.1.24"/>
    </reaction>
</comment>
<keyword evidence="4" id="KW-0575">Peroxidase</keyword>
<dbReference type="RefSeq" id="WP_344816770.1">
    <property type="nucleotide sequence ID" value="NZ_BAABCT010000006.1"/>
</dbReference>
<keyword evidence="5" id="KW-0049">Antioxidant</keyword>
<dbReference type="InterPro" id="IPR000866">
    <property type="entry name" value="AhpC/TSA"/>
</dbReference>
<dbReference type="InterPro" id="IPR050924">
    <property type="entry name" value="Peroxiredoxin_BCP/PrxQ"/>
</dbReference>
<dbReference type="PIRSF" id="PIRSF000239">
    <property type="entry name" value="AHPC"/>
    <property type="match status" value="1"/>
</dbReference>
<evidence type="ECO:0000256" key="9">
    <source>
        <dbReference type="ARBA" id="ARBA00032824"/>
    </source>
</evidence>
<dbReference type="InterPro" id="IPR013766">
    <property type="entry name" value="Thioredoxin_domain"/>
</dbReference>
<dbReference type="CDD" id="cd03017">
    <property type="entry name" value="PRX_BCP"/>
    <property type="match status" value="1"/>
</dbReference>
<dbReference type="EMBL" id="BAABCT010000006">
    <property type="protein sequence ID" value="GAA4075858.1"/>
    <property type="molecule type" value="Genomic_DNA"/>
</dbReference>
<comment type="subunit">
    <text evidence="2">Monomer.</text>
</comment>
<dbReference type="Proteomes" id="UP001500367">
    <property type="component" value="Unassembled WGS sequence"/>
</dbReference>
<keyword evidence="7" id="KW-1015">Disulfide bond</keyword>
<evidence type="ECO:0000256" key="3">
    <source>
        <dbReference type="ARBA" id="ARBA00013017"/>
    </source>
</evidence>
<evidence type="ECO:0000256" key="11">
    <source>
        <dbReference type="ARBA" id="ARBA00042639"/>
    </source>
</evidence>
<dbReference type="Pfam" id="PF00578">
    <property type="entry name" value="AhpC-TSA"/>
    <property type="match status" value="1"/>
</dbReference>
<evidence type="ECO:0000256" key="1">
    <source>
        <dbReference type="ARBA" id="ARBA00003330"/>
    </source>
</evidence>
<dbReference type="PANTHER" id="PTHR42801">
    <property type="entry name" value="THIOREDOXIN-DEPENDENT PEROXIDE REDUCTASE"/>
    <property type="match status" value="1"/>
</dbReference>
<accession>A0ABP7VXD4</accession>
<protein>
    <recommendedName>
        <fullName evidence="3">thioredoxin-dependent peroxiredoxin</fullName>
        <ecNumber evidence="3">1.11.1.24</ecNumber>
    </recommendedName>
    <alternativeName>
        <fullName evidence="9">Thioredoxin peroxidase</fullName>
    </alternativeName>
    <alternativeName>
        <fullName evidence="11">Thioredoxin-dependent peroxiredoxin Bcp</fullName>
    </alternativeName>
</protein>
<keyword evidence="8" id="KW-0676">Redox-active center</keyword>
<evidence type="ECO:0000256" key="4">
    <source>
        <dbReference type="ARBA" id="ARBA00022559"/>
    </source>
</evidence>
<keyword evidence="6" id="KW-0560">Oxidoreductase</keyword>
<reference evidence="15" key="1">
    <citation type="journal article" date="2019" name="Int. J. Syst. Evol. Microbiol.">
        <title>The Global Catalogue of Microorganisms (GCM) 10K type strain sequencing project: providing services to taxonomists for standard genome sequencing and annotation.</title>
        <authorList>
            <consortium name="The Broad Institute Genomics Platform"/>
            <consortium name="The Broad Institute Genome Sequencing Center for Infectious Disease"/>
            <person name="Wu L."/>
            <person name="Ma J."/>
        </authorList>
    </citation>
    <scope>NUCLEOTIDE SEQUENCE [LARGE SCALE GENOMIC DNA]</scope>
    <source>
        <strain evidence="15">JCM 17069</strain>
    </source>
</reference>
<organism evidence="14 15">
    <name type="scientific">Flavobacterium cheonanense</name>
    <dbReference type="NCBI Taxonomy" id="706183"/>
    <lineage>
        <taxon>Bacteria</taxon>
        <taxon>Pseudomonadati</taxon>
        <taxon>Bacteroidota</taxon>
        <taxon>Flavobacteriia</taxon>
        <taxon>Flavobacteriales</taxon>
        <taxon>Flavobacteriaceae</taxon>
        <taxon>Flavobacterium</taxon>
    </lineage>
</organism>
<evidence type="ECO:0000259" key="13">
    <source>
        <dbReference type="PROSITE" id="PS51352"/>
    </source>
</evidence>
<comment type="caution">
    <text evidence="14">The sequence shown here is derived from an EMBL/GenBank/DDBJ whole genome shotgun (WGS) entry which is preliminary data.</text>
</comment>
<evidence type="ECO:0000256" key="12">
    <source>
        <dbReference type="ARBA" id="ARBA00049091"/>
    </source>
</evidence>
<evidence type="ECO:0000313" key="15">
    <source>
        <dbReference type="Proteomes" id="UP001500367"/>
    </source>
</evidence>
<proteinExistence type="inferred from homology"/>
<gene>
    <name evidence="14" type="ORF">GCM10022389_22090</name>
</gene>
<sequence length="151" mass="16973">MSLKIGDKLPSFSAKDTNGNIFNSHDYIGKQPLVIYFYPKDDTPGCTAQACSFRDNYQEFKDLGAEVIGISSDTVTSHLKFKSKFNLPFILLSDNDKKLRKLFGVQNSLFIIPGRETFVIDKQGVVIMVFNSMSSEIHITKALKVLKKLTN</sequence>
<dbReference type="SUPFAM" id="SSF52833">
    <property type="entry name" value="Thioredoxin-like"/>
    <property type="match status" value="1"/>
</dbReference>
<evidence type="ECO:0000256" key="8">
    <source>
        <dbReference type="ARBA" id="ARBA00023284"/>
    </source>
</evidence>
<name>A0ABP7VXD4_9FLAO</name>
<evidence type="ECO:0000256" key="2">
    <source>
        <dbReference type="ARBA" id="ARBA00011245"/>
    </source>
</evidence>
<feature type="domain" description="Thioredoxin" evidence="13">
    <location>
        <begin position="3"/>
        <end position="151"/>
    </location>
</feature>
<dbReference type="PROSITE" id="PS51352">
    <property type="entry name" value="THIOREDOXIN_2"/>
    <property type="match status" value="1"/>
</dbReference>
<dbReference type="InterPro" id="IPR024706">
    <property type="entry name" value="Peroxiredoxin_AhpC-typ"/>
</dbReference>
<dbReference type="PANTHER" id="PTHR42801:SF4">
    <property type="entry name" value="AHPC_TSA FAMILY PROTEIN"/>
    <property type="match status" value="1"/>
</dbReference>
<evidence type="ECO:0000313" key="14">
    <source>
        <dbReference type="EMBL" id="GAA4075858.1"/>
    </source>
</evidence>
<evidence type="ECO:0000256" key="6">
    <source>
        <dbReference type="ARBA" id="ARBA00023002"/>
    </source>
</evidence>
<evidence type="ECO:0000256" key="5">
    <source>
        <dbReference type="ARBA" id="ARBA00022862"/>
    </source>
</evidence>
<evidence type="ECO:0000256" key="7">
    <source>
        <dbReference type="ARBA" id="ARBA00023157"/>
    </source>
</evidence>
<evidence type="ECO:0000256" key="10">
    <source>
        <dbReference type="ARBA" id="ARBA00038489"/>
    </source>
</evidence>
<dbReference type="InterPro" id="IPR036249">
    <property type="entry name" value="Thioredoxin-like_sf"/>
</dbReference>